<dbReference type="Gene3D" id="3.60.10.10">
    <property type="entry name" value="Endonuclease/exonuclease/phosphatase"/>
    <property type="match status" value="1"/>
</dbReference>
<dbReference type="EMBL" id="JBBPBN010000039">
    <property type="protein sequence ID" value="KAK8999771.1"/>
    <property type="molecule type" value="Genomic_DNA"/>
</dbReference>
<dbReference type="PANTHER" id="PTHR33710">
    <property type="entry name" value="BNAC02G09200D PROTEIN"/>
    <property type="match status" value="1"/>
</dbReference>
<name>A0ABR2QGG1_9ROSI</name>
<evidence type="ECO:0000313" key="2">
    <source>
        <dbReference type="Proteomes" id="UP001396334"/>
    </source>
</evidence>
<comment type="caution">
    <text evidence="1">The sequence shown here is derived from an EMBL/GenBank/DDBJ whole genome shotgun (WGS) entry which is preliminary data.</text>
</comment>
<dbReference type="InterPro" id="IPR036691">
    <property type="entry name" value="Endo/exonu/phosph_ase_sf"/>
</dbReference>
<organism evidence="1 2">
    <name type="scientific">Hibiscus sabdariffa</name>
    <name type="common">roselle</name>
    <dbReference type="NCBI Taxonomy" id="183260"/>
    <lineage>
        <taxon>Eukaryota</taxon>
        <taxon>Viridiplantae</taxon>
        <taxon>Streptophyta</taxon>
        <taxon>Embryophyta</taxon>
        <taxon>Tracheophyta</taxon>
        <taxon>Spermatophyta</taxon>
        <taxon>Magnoliopsida</taxon>
        <taxon>eudicotyledons</taxon>
        <taxon>Gunneridae</taxon>
        <taxon>Pentapetalae</taxon>
        <taxon>rosids</taxon>
        <taxon>malvids</taxon>
        <taxon>Malvales</taxon>
        <taxon>Malvaceae</taxon>
        <taxon>Malvoideae</taxon>
        <taxon>Hibiscus</taxon>
    </lineage>
</organism>
<dbReference type="Proteomes" id="UP001396334">
    <property type="component" value="Unassembled WGS sequence"/>
</dbReference>
<protein>
    <submittedName>
        <fullName evidence="1">Uncharacterized protein</fullName>
    </submittedName>
</protein>
<reference evidence="1 2" key="1">
    <citation type="journal article" date="2024" name="G3 (Bethesda)">
        <title>Genome assembly of Hibiscus sabdariffa L. provides insights into metabolisms of medicinal natural products.</title>
        <authorList>
            <person name="Kim T."/>
        </authorList>
    </citation>
    <scope>NUCLEOTIDE SEQUENCE [LARGE SCALE GENOMIC DNA]</scope>
    <source>
        <strain evidence="1">TK-2024</strain>
        <tissue evidence="1">Old leaves</tissue>
    </source>
</reference>
<evidence type="ECO:0000313" key="1">
    <source>
        <dbReference type="EMBL" id="KAK8999771.1"/>
    </source>
</evidence>
<sequence>MAMRRKFVVKVWSSQILRRKVSNTSRVTKTAVNQASGSRFAALEEAVDANADVNGNVDMSSIEHIGVHGTVASSSAGDEQFLVDFHPDEMVEGAECVAHDIDLEQDLSDGVEFQFVAVYASPNVMKHKYLWKQLCDLNLGDELTWILGGDFNVILSAEERCGRLYERLDRSVMNSKWKSIFMEAHVLHLDKLGSDHGPLVLRLSEDQTYTRDRPFHFVNAWQEHPQFSDLLKSVWNNGEPLESNMGEFRRSTIGWNWEVFGNIHTRKNRIMRRLWGIDRALARHHSKALVLLAKKLNLNLKVFWNKRRASGVRKHVPSG</sequence>
<dbReference type="PANTHER" id="PTHR33710:SF77">
    <property type="entry name" value="DNASE I-LIKE SUPERFAMILY PROTEIN"/>
    <property type="match status" value="1"/>
</dbReference>
<keyword evidence="2" id="KW-1185">Reference proteome</keyword>
<dbReference type="SUPFAM" id="SSF56219">
    <property type="entry name" value="DNase I-like"/>
    <property type="match status" value="1"/>
</dbReference>
<gene>
    <name evidence="1" type="ORF">V6N11_065268</name>
</gene>
<accession>A0ABR2QGG1</accession>
<proteinExistence type="predicted"/>